<evidence type="ECO:0000313" key="4">
    <source>
        <dbReference type="Proteomes" id="UP001176940"/>
    </source>
</evidence>
<dbReference type="EC" id="2.8.2.-" evidence="1"/>
<reference evidence="3" key="1">
    <citation type="submission" date="2023-07" db="EMBL/GenBank/DDBJ databases">
        <authorList>
            <person name="Stuckert A."/>
        </authorList>
    </citation>
    <scope>NUCLEOTIDE SEQUENCE</scope>
</reference>
<organism evidence="3 4">
    <name type="scientific">Ranitomeya imitator</name>
    <name type="common">mimic poison frog</name>
    <dbReference type="NCBI Taxonomy" id="111125"/>
    <lineage>
        <taxon>Eukaryota</taxon>
        <taxon>Metazoa</taxon>
        <taxon>Chordata</taxon>
        <taxon>Craniata</taxon>
        <taxon>Vertebrata</taxon>
        <taxon>Euteleostomi</taxon>
        <taxon>Amphibia</taxon>
        <taxon>Batrachia</taxon>
        <taxon>Anura</taxon>
        <taxon>Neobatrachia</taxon>
        <taxon>Hyloidea</taxon>
        <taxon>Dendrobatidae</taxon>
        <taxon>Dendrobatinae</taxon>
        <taxon>Ranitomeya</taxon>
    </lineage>
</organism>
<dbReference type="Pfam" id="PF00685">
    <property type="entry name" value="Sulfotransfer_1"/>
    <property type="match status" value="1"/>
</dbReference>
<evidence type="ECO:0000313" key="3">
    <source>
        <dbReference type="EMBL" id="CAJ0925833.1"/>
    </source>
</evidence>
<evidence type="ECO:0000256" key="1">
    <source>
        <dbReference type="RuleBase" id="RU361155"/>
    </source>
</evidence>
<protein>
    <recommendedName>
        <fullName evidence="1">Sulfotransferase</fullName>
        <ecNumber evidence="1">2.8.2.-</ecNumber>
    </recommendedName>
</protein>
<dbReference type="PANTHER" id="PTHR10704:SF4">
    <property type="entry name" value="CARBOHYDRATE SULFOTRANSFERASE 6"/>
    <property type="match status" value="1"/>
</dbReference>
<keyword evidence="4" id="KW-1185">Reference proteome</keyword>
<sequence length="306" mass="35466">MQRKLAVGSRVLYPKTHAEYSMNEEQKGSTHRSSESGGGKYISEIGVFAESRALCTPPACTAYIPSEGYNRQNCFLRCVNSSMDKMLNVCQMYSHVVMKTVRILDLSILLPLLRDPNLNLRIIHLVRDPRAVALSRKSFVLNIENRILLKNEVVSKNRNTTISKVMAKICKAQADINLLARTSKFLNDRYMVIRHEDLARYPVESMRQMFDFAELRITKDMEQWMHNITHEEIRGTSRFMPFSRVSSKVIEKWRTAADFNFVHQVQLMCKGSMRVFGYLPVRTKEDQKNLDLDVLKKDWSSTKFTK</sequence>
<gene>
    <name evidence="3" type="ORF">RIMI_LOCUS2610672</name>
</gene>
<accession>A0ABN9KZT3</accession>
<dbReference type="Proteomes" id="UP001176940">
    <property type="component" value="Unassembled WGS sequence"/>
</dbReference>
<comment type="similarity">
    <text evidence="1">Belongs to the sulfotransferase 1 family.</text>
</comment>
<comment type="caution">
    <text evidence="3">The sequence shown here is derived from an EMBL/GenBank/DDBJ whole genome shotgun (WGS) entry which is preliminary data.</text>
</comment>
<dbReference type="Gene3D" id="3.40.50.300">
    <property type="entry name" value="P-loop containing nucleotide triphosphate hydrolases"/>
    <property type="match status" value="1"/>
</dbReference>
<dbReference type="SUPFAM" id="SSF52540">
    <property type="entry name" value="P-loop containing nucleoside triphosphate hydrolases"/>
    <property type="match status" value="1"/>
</dbReference>
<keyword evidence="1" id="KW-0808">Transferase</keyword>
<proteinExistence type="inferred from homology"/>
<dbReference type="EMBL" id="CAUEEQ010003689">
    <property type="protein sequence ID" value="CAJ0925833.1"/>
    <property type="molecule type" value="Genomic_DNA"/>
</dbReference>
<dbReference type="InterPro" id="IPR051135">
    <property type="entry name" value="Gal/GlcNAc/GalNAc_ST"/>
</dbReference>
<dbReference type="InterPro" id="IPR000863">
    <property type="entry name" value="Sulfotransferase_dom"/>
</dbReference>
<feature type="domain" description="Sulfotransferase" evidence="2">
    <location>
        <begin position="94"/>
        <end position="270"/>
    </location>
</feature>
<name>A0ABN9KZT3_9NEOB</name>
<dbReference type="InterPro" id="IPR027417">
    <property type="entry name" value="P-loop_NTPase"/>
</dbReference>
<dbReference type="PANTHER" id="PTHR10704">
    <property type="entry name" value="CARBOHYDRATE SULFOTRANSFERASE"/>
    <property type="match status" value="1"/>
</dbReference>
<evidence type="ECO:0000259" key="2">
    <source>
        <dbReference type="Pfam" id="PF00685"/>
    </source>
</evidence>